<gene>
    <name evidence="8" type="ORF">BACCIP111883_02215</name>
</gene>
<evidence type="ECO:0000313" key="9">
    <source>
        <dbReference type="Proteomes" id="UP000789833"/>
    </source>
</evidence>
<comment type="caution">
    <text evidence="8">The sequence shown here is derived from an EMBL/GenBank/DDBJ whole genome shotgun (WGS) entry which is preliminary data.</text>
</comment>
<evidence type="ECO:0000256" key="4">
    <source>
        <dbReference type="ARBA" id="ARBA00023186"/>
    </source>
</evidence>
<dbReference type="EMBL" id="CAKJTJ010000010">
    <property type="protein sequence ID" value="CAG9621442.1"/>
    <property type="molecule type" value="Genomic_DNA"/>
</dbReference>
<comment type="function">
    <text evidence="5">May act as an export chaperone for the filament capping protein FliD.</text>
</comment>
<evidence type="ECO:0000256" key="5">
    <source>
        <dbReference type="ARBA" id="ARBA00093765"/>
    </source>
</evidence>
<keyword evidence="4" id="KW-0143">Chaperone</keyword>
<sequence length="117" mass="13382">MTIVESLDKITSHLIALLESPLPAEEKRDSFMEEIDQVLQAREELIAKLSPPFSDIEMVIGKKVALASQEIPTKLEAFQRQIKQEWGQLQQSKKTVKAYENPYNAPTADGMYYDKRN</sequence>
<evidence type="ECO:0000256" key="6">
    <source>
        <dbReference type="ARBA" id="ARBA00093785"/>
    </source>
</evidence>
<evidence type="ECO:0000256" key="1">
    <source>
        <dbReference type="ARBA" id="ARBA00004514"/>
    </source>
</evidence>
<dbReference type="Proteomes" id="UP000789833">
    <property type="component" value="Unassembled WGS sequence"/>
</dbReference>
<accession>A0ABN8AD96</accession>
<dbReference type="InterPro" id="IPR008622">
    <property type="entry name" value="FliT"/>
</dbReference>
<evidence type="ECO:0000256" key="2">
    <source>
        <dbReference type="ARBA" id="ARBA00022490"/>
    </source>
</evidence>
<keyword evidence="3" id="KW-1005">Bacterial flagellum biogenesis</keyword>
<proteinExistence type="inferred from homology"/>
<name>A0ABN8AD96_9BACI</name>
<evidence type="ECO:0000256" key="7">
    <source>
        <dbReference type="ARBA" id="ARBA00093797"/>
    </source>
</evidence>
<reference evidence="8 9" key="1">
    <citation type="submission" date="2021-10" db="EMBL/GenBank/DDBJ databases">
        <authorList>
            <person name="Criscuolo A."/>
        </authorList>
    </citation>
    <scope>NUCLEOTIDE SEQUENCE [LARGE SCALE GENOMIC DNA]</scope>
    <source>
        <strain evidence="9">CIP 111883</strain>
    </source>
</reference>
<keyword evidence="2" id="KW-0963">Cytoplasm</keyword>
<keyword evidence="9" id="KW-1185">Reference proteome</keyword>
<dbReference type="Pfam" id="PF05400">
    <property type="entry name" value="FliT"/>
    <property type="match status" value="1"/>
</dbReference>
<comment type="subcellular location">
    <subcellularLocation>
        <location evidence="1">Cytoplasm</location>
        <location evidence="1">Cytosol</location>
    </subcellularLocation>
</comment>
<protein>
    <recommendedName>
        <fullName evidence="7">Flagellar protein FliT</fullName>
    </recommendedName>
</protein>
<dbReference type="RefSeq" id="WP_230501334.1">
    <property type="nucleotide sequence ID" value="NZ_CAKJTJ010000010.1"/>
</dbReference>
<evidence type="ECO:0000256" key="3">
    <source>
        <dbReference type="ARBA" id="ARBA00022795"/>
    </source>
</evidence>
<comment type="similarity">
    <text evidence="6">Belongs to the bacillales FliT family.</text>
</comment>
<evidence type="ECO:0000313" key="8">
    <source>
        <dbReference type="EMBL" id="CAG9621442.1"/>
    </source>
</evidence>
<organism evidence="8 9">
    <name type="scientific">Sutcliffiella rhizosphaerae</name>
    <dbReference type="NCBI Taxonomy" id="2880967"/>
    <lineage>
        <taxon>Bacteria</taxon>
        <taxon>Bacillati</taxon>
        <taxon>Bacillota</taxon>
        <taxon>Bacilli</taxon>
        <taxon>Bacillales</taxon>
        <taxon>Bacillaceae</taxon>
        <taxon>Sutcliffiella</taxon>
    </lineage>
</organism>